<name>A0ABT3KX22_9BURK</name>
<proteinExistence type="predicted"/>
<gene>
    <name evidence="1" type="ORF">D5039_17560</name>
</gene>
<evidence type="ECO:0000313" key="1">
    <source>
        <dbReference type="EMBL" id="MCW5322889.1"/>
    </source>
</evidence>
<protein>
    <submittedName>
        <fullName evidence="1">Uncharacterized protein</fullName>
    </submittedName>
</protein>
<organism evidence="1 2">
    <name type="scientific">Verminephrobacter aporrectodeae subsp. tuberculatae</name>
    <dbReference type="NCBI Taxonomy" id="1110392"/>
    <lineage>
        <taxon>Bacteria</taxon>
        <taxon>Pseudomonadati</taxon>
        <taxon>Pseudomonadota</taxon>
        <taxon>Betaproteobacteria</taxon>
        <taxon>Burkholderiales</taxon>
        <taxon>Comamonadaceae</taxon>
        <taxon>Verminephrobacter</taxon>
    </lineage>
</organism>
<keyword evidence="2" id="KW-1185">Reference proteome</keyword>
<dbReference type="EMBL" id="QZCW01000003">
    <property type="protein sequence ID" value="MCW5322889.1"/>
    <property type="molecule type" value="Genomic_DNA"/>
</dbReference>
<reference evidence="2" key="1">
    <citation type="submission" date="2023-07" db="EMBL/GenBank/DDBJ databases">
        <title>Verminephrobacter genomes.</title>
        <authorList>
            <person name="Lund M.B."/>
        </authorList>
    </citation>
    <scope>NUCLEOTIDE SEQUENCE [LARGE SCALE GENOMIC DNA]</scope>
    <source>
        <strain evidence="2">AtM5-05</strain>
    </source>
</reference>
<evidence type="ECO:0000313" key="2">
    <source>
        <dbReference type="Proteomes" id="UP001208935"/>
    </source>
</evidence>
<sequence>MKSMQMNSNTDPIGRLVAKLANSLASTSAAAITTYELAMHVYSLLNDVQDLDPKKAFQDVLQSLLAMHLLTPMNHVVPKAYFIFGRSSAVPADVVCSLDPFSYVSHLSAMEYYGLTDRFPQILYMTRPSAPEWRRQATARTAKDLGHLTSTYENSGLPRMTQPKISKIGRTSIQFCERTQWGAFRLVSGSRLRVATIGRVFLDMLREPIFCGGIQHVIDIYRREAKKYLKLIVDEVDRHGKPIDKIRIGYLLSEVCKLNPPEMTSWQQFAKRGGSRKLDPECEYAPRYSERWMLSINVPSLTLPEDEDG</sequence>
<dbReference type="Proteomes" id="UP001208935">
    <property type="component" value="Unassembled WGS sequence"/>
</dbReference>
<accession>A0ABT3KX22</accession>
<comment type="caution">
    <text evidence="1">The sequence shown here is derived from an EMBL/GenBank/DDBJ whole genome shotgun (WGS) entry which is preliminary data.</text>
</comment>
<dbReference type="RefSeq" id="WP_265282976.1">
    <property type="nucleotide sequence ID" value="NZ_QZCW01000003.1"/>
</dbReference>